<sequence>MLIPKLFIAKSKKAWYVVSVILLYIITIKVSLYFSEMMFPLLDQETFFAENEHLREPLKGVLEYKWIYPFGFGSVFILLTIIISTILTVSEYDNKRKEKETKLKEEKMEAELKFLRSQINPHFLFNALNNIYSLSYMNMPTAPDKIAQLSEMLRYLLYDCNEERVELSKEISYLHNYIDFQQMKTEDNQNIHFDIDVKNNNRLISPVLLEPFVENAFKYSRLEEEDDEGYVKIKLSENNQSLNFSVINSKSKNTAKNNDPTKGGIGIKNVQKRLKLIYPNTHQLTISEEKEHFEVKLVIHFNA</sequence>
<dbReference type="InterPro" id="IPR010559">
    <property type="entry name" value="Sig_transdc_His_kin_internal"/>
</dbReference>
<dbReference type="GO" id="GO:0000155">
    <property type="term" value="F:phosphorelay sensor kinase activity"/>
    <property type="evidence" value="ECO:0007669"/>
    <property type="project" value="InterPro"/>
</dbReference>
<dbReference type="GO" id="GO:0016020">
    <property type="term" value="C:membrane"/>
    <property type="evidence" value="ECO:0007669"/>
    <property type="project" value="InterPro"/>
</dbReference>
<keyword evidence="2" id="KW-1133">Transmembrane helix</keyword>
<evidence type="ECO:0000259" key="3">
    <source>
        <dbReference type="Pfam" id="PF06580"/>
    </source>
</evidence>
<dbReference type="PANTHER" id="PTHR34220">
    <property type="entry name" value="SENSOR HISTIDINE KINASE YPDA"/>
    <property type="match status" value="1"/>
</dbReference>
<accession>A0AAX1MZC2</accession>
<evidence type="ECO:0000313" key="4">
    <source>
        <dbReference type="EMBL" id="QWG00610.1"/>
    </source>
</evidence>
<dbReference type="Proteomes" id="UP000678679">
    <property type="component" value="Chromosome 1"/>
</dbReference>
<protein>
    <submittedName>
        <fullName evidence="4">Histidine kinase</fullName>
    </submittedName>
</protein>
<dbReference type="KEGG" id="fya:KMW28_13210"/>
<dbReference type="InterPro" id="IPR036890">
    <property type="entry name" value="HATPase_C_sf"/>
</dbReference>
<proteinExistence type="predicted"/>
<keyword evidence="1" id="KW-0175">Coiled coil</keyword>
<dbReference type="AlphaFoldDB" id="A0AAX1MZC2"/>
<keyword evidence="2" id="KW-0812">Transmembrane</keyword>
<keyword evidence="4" id="KW-0808">Transferase</keyword>
<gene>
    <name evidence="4" type="ORF">KMW28_13210</name>
</gene>
<dbReference type="RefSeq" id="WP_169666086.1">
    <property type="nucleotide sequence ID" value="NZ_CP076132.1"/>
</dbReference>
<evidence type="ECO:0000256" key="1">
    <source>
        <dbReference type="SAM" id="Coils"/>
    </source>
</evidence>
<feature type="transmembrane region" description="Helical" evidence="2">
    <location>
        <begin position="66"/>
        <end position="89"/>
    </location>
</feature>
<dbReference type="Gene3D" id="3.30.565.10">
    <property type="entry name" value="Histidine kinase-like ATPase, C-terminal domain"/>
    <property type="match status" value="1"/>
</dbReference>
<feature type="domain" description="Signal transduction histidine kinase internal region" evidence="3">
    <location>
        <begin position="110"/>
        <end position="187"/>
    </location>
</feature>
<keyword evidence="5" id="KW-1185">Reference proteome</keyword>
<keyword evidence="2" id="KW-0472">Membrane</keyword>
<feature type="transmembrane region" description="Helical" evidence="2">
    <location>
        <begin position="14"/>
        <end position="34"/>
    </location>
</feature>
<keyword evidence="4" id="KW-0418">Kinase</keyword>
<evidence type="ECO:0000256" key="2">
    <source>
        <dbReference type="SAM" id="Phobius"/>
    </source>
</evidence>
<evidence type="ECO:0000313" key="5">
    <source>
        <dbReference type="Proteomes" id="UP000678679"/>
    </source>
</evidence>
<dbReference type="EMBL" id="CP076132">
    <property type="protein sequence ID" value="QWG00610.1"/>
    <property type="molecule type" value="Genomic_DNA"/>
</dbReference>
<dbReference type="InterPro" id="IPR050640">
    <property type="entry name" value="Bact_2-comp_sensor_kinase"/>
</dbReference>
<dbReference type="Pfam" id="PF06580">
    <property type="entry name" value="His_kinase"/>
    <property type="match status" value="1"/>
</dbReference>
<dbReference type="PANTHER" id="PTHR34220:SF7">
    <property type="entry name" value="SENSOR HISTIDINE KINASE YPDA"/>
    <property type="match status" value="1"/>
</dbReference>
<organism evidence="4 5">
    <name type="scientific">Flammeovirga yaeyamensis</name>
    <dbReference type="NCBI Taxonomy" id="367791"/>
    <lineage>
        <taxon>Bacteria</taxon>
        <taxon>Pseudomonadati</taxon>
        <taxon>Bacteroidota</taxon>
        <taxon>Cytophagia</taxon>
        <taxon>Cytophagales</taxon>
        <taxon>Flammeovirgaceae</taxon>
        <taxon>Flammeovirga</taxon>
    </lineage>
</organism>
<name>A0AAX1MZC2_9BACT</name>
<reference evidence="4 5" key="1">
    <citation type="submission" date="2021-05" db="EMBL/GenBank/DDBJ databases">
        <title>Comparative genomic studies on the polysaccharide-degrading batcterial strains of the Flammeovirga genus.</title>
        <authorList>
            <person name="Zewei F."/>
            <person name="Zheng Z."/>
            <person name="Yu L."/>
            <person name="Ruyue G."/>
            <person name="Yanhong M."/>
            <person name="Yuanyuan C."/>
            <person name="Jingyan G."/>
            <person name="Wenjun H."/>
        </authorList>
    </citation>
    <scope>NUCLEOTIDE SEQUENCE [LARGE SCALE GENOMIC DNA]</scope>
    <source>
        <strain evidence="4 5">NBRC:100898</strain>
    </source>
</reference>
<feature type="coiled-coil region" evidence="1">
    <location>
        <begin position="89"/>
        <end position="118"/>
    </location>
</feature>